<reference evidence="1 2" key="1">
    <citation type="submission" date="2020-08" db="EMBL/GenBank/DDBJ databases">
        <title>The genome sequence of type strain Novosphingobium flavum NBRC 111647.</title>
        <authorList>
            <person name="Liu Y."/>
        </authorList>
    </citation>
    <scope>NUCLEOTIDE SEQUENCE [LARGE SCALE GENOMIC DNA]</scope>
    <source>
        <strain evidence="1 2">NBRC 111647</strain>
    </source>
</reference>
<protein>
    <submittedName>
        <fullName evidence="1">MoaD/ThiS family protein</fullName>
    </submittedName>
</protein>
<dbReference type="PANTHER" id="PTHR38031:SF1">
    <property type="entry name" value="SULFUR CARRIER PROTEIN CYSO"/>
    <property type="match status" value="1"/>
</dbReference>
<dbReference type="InterPro" id="IPR003749">
    <property type="entry name" value="ThiS/MoaD-like"/>
</dbReference>
<dbReference type="InterPro" id="IPR016155">
    <property type="entry name" value="Mopterin_synth/thiamin_S_b"/>
</dbReference>
<dbReference type="PANTHER" id="PTHR38031">
    <property type="entry name" value="SULFUR CARRIER PROTEIN SLR0821-RELATED"/>
    <property type="match status" value="1"/>
</dbReference>
<dbReference type="Proteomes" id="UP000566813">
    <property type="component" value="Unassembled WGS sequence"/>
</dbReference>
<dbReference type="Gene3D" id="3.10.20.30">
    <property type="match status" value="1"/>
</dbReference>
<dbReference type="RefSeq" id="WP_185664457.1">
    <property type="nucleotide sequence ID" value="NZ_JACLAW010000008.1"/>
</dbReference>
<organism evidence="1 2">
    <name type="scientific">Novosphingobium flavum</name>
    <dbReference type="NCBI Taxonomy" id="1778672"/>
    <lineage>
        <taxon>Bacteria</taxon>
        <taxon>Pseudomonadati</taxon>
        <taxon>Pseudomonadota</taxon>
        <taxon>Alphaproteobacteria</taxon>
        <taxon>Sphingomonadales</taxon>
        <taxon>Sphingomonadaceae</taxon>
        <taxon>Novosphingobium</taxon>
    </lineage>
</organism>
<comment type="caution">
    <text evidence="1">The sequence shown here is derived from an EMBL/GenBank/DDBJ whole genome shotgun (WGS) entry which is preliminary data.</text>
</comment>
<keyword evidence="2" id="KW-1185">Reference proteome</keyword>
<dbReference type="SUPFAM" id="SSF54285">
    <property type="entry name" value="MoaD/ThiS"/>
    <property type="match status" value="1"/>
</dbReference>
<name>A0A7X1FSQ8_9SPHN</name>
<dbReference type="EMBL" id="JACLAW010000008">
    <property type="protein sequence ID" value="MBC2666159.1"/>
    <property type="molecule type" value="Genomic_DNA"/>
</dbReference>
<evidence type="ECO:0000313" key="1">
    <source>
        <dbReference type="EMBL" id="MBC2666159.1"/>
    </source>
</evidence>
<proteinExistence type="predicted"/>
<accession>A0A7X1FSQ8</accession>
<sequence>MKVLIPSALESYTGKSEVDAEGENLGELFAALDRRFPGIRFRVIDEQDRLRRHMRCFVNGEQVFDLAQPLSAHDEVIIIQALSGG</sequence>
<dbReference type="Pfam" id="PF02597">
    <property type="entry name" value="ThiS"/>
    <property type="match status" value="1"/>
</dbReference>
<gene>
    <name evidence="1" type="ORF">H7F51_11585</name>
</gene>
<dbReference type="InterPro" id="IPR052045">
    <property type="entry name" value="Sulfur_Carrier/Prot_Modifier"/>
</dbReference>
<dbReference type="AlphaFoldDB" id="A0A7X1FSQ8"/>
<dbReference type="InterPro" id="IPR012675">
    <property type="entry name" value="Beta-grasp_dom_sf"/>
</dbReference>
<evidence type="ECO:0000313" key="2">
    <source>
        <dbReference type="Proteomes" id="UP000566813"/>
    </source>
</evidence>